<organism evidence="2 3">
    <name type="scientific">Gekko japonicus</name>
    <name type="common">Schlegel's Japanese gecko</name>
    <dbReference type="NCBI Taxonomy" id="146911"/>
    <lineage>
        <taxon>Eukaryota</taxon>
        <taxon>Metazoa</taxon>
        <taxon>Chordata</taxon>
        <taxon>Craniata</taxon>
        <taxon>Vertebrata</taxon>
        <taxon>Euteleostomi</taxon>
        <taxon>Lepidosauria</taxon>
        <taxon>Squamata</taxon>
        <taxon>Bifurcata</taxon>
        <taxon>Gekkota</taxon>
        <taxon>Gekkonidae</taxon>
        <taxon>Gekkoninae</taxon>
        <taxon>Gekko</taxon>
    </lineage>
</organism>
<evidence type="ECO:0000256" key="1">
    <source>
        <dbReference type="SAM" id="MobiDB-lite"/>
    </source>
</evidence>
<evidence type="ECO:0000313" key="3">
    <source>
        <dbReference type="RefSeq" id="XP_015284425.1"/>
    </source>
</evidence>
<sequence>HHHQQQPPPRPSASPPPPLLLLPPEPEPGGCERPHHPAGHRLLSPGGTSCSYPSEDSSEEEE</sequence>
<keyword evidence="2" id="KW-1185">Reference proteome</keyword>
<feature type="non-terminal residue" evidence="3">
    <location>
        <position position="62"/>
    </location>
</feature>
<feature type="region of interest" description="Disordered" evidence="1">
    <location>
        <begin position="1"/>
        <end position="62"/>
    </location>
</feature>
<protein>
    <submittedName>
        <fullName evidence="3">SKI family transcriptional corepressor 2-like</fullName>
    </submittedName>
</protein>
<proteinExistence type="predicted"/>
<reference evidence="3" key="1">
    <citation type="submission" date="2025-08" db="UniProtKB">
        <authorList>
            <consortium name="RefSeq"/>
        </authorList>
    </citation>
    <scope>IDENTIFICATION</scope>
</reference>
<dbReference type="GeneID" id="107125519"/>
<feature type="non-terminal residue" evidence="3">
    <location>
        <position position="1"/>
    </location>
</feature>
<dbReference type="Proteomes" id="UP000694871">
    <property type="component" value="Unplaced"/>
</dbReference>
<accession>A0ABM1LEN8</accession>
<gene>
    <name evidence="3" type="primary">LOC107125519</name>
</gene>
<evidence type="ECO:0000313" key="2">
    <source>
        <dbReference type="Proteomes" id="UP000694871"/>
    </source>
</evidence>
<dbReference type="RefSeq" id="XP_015284425.1">
    <property type="nucleotide sequence ID" value="XM_015428939.1"/>
</dbReference>
<feature type="compositionally biased region" description="Pro residues" evidence="1">
    <location>
        <begin position="1"/>
        <end position="27"/>
    </location>
</feature>
<name>A0ABM1LEN8_GEKJA</name>